<evidence type="ECO:0000256" key="2">
    <source>
        <dbReference type="ARBA" id="ARBA00022448"/>
    </source>
</evidence>
<evidence type="ECO:0000259" key="9">
    <source>
        <dbReference type="PROSITE" id="PS51352"/>
    </source>
</evidence>
<dbReference type="SUPFAM" id="SSF52833">
    <property type="entry name" value="Thioredoxin-like"/>
    <property type="match status" value="1"/>
</dbReference>
<keyword evidence="2" id="KW-0813">Transport</keyword>
<feature type="active site" description="Nucleophile" evidence="7">
    <location>
        <position position="38"/>
    </location>
</feature>
<keyword evidence="4 8" id="KW-1015">Disulfide bond</keyword>
<evidence type="ECO:0000256" key="7">
    <source>
        <dbReference type="PIRSR" id="PIRSR000077-1"/>
    </source>
</evidence>
<feature type="site" description="Contributes to redox potential value" evidence="7">
    <location>
        <position position="36"/>
    </location>
</feature>
<feature type="disulfide bond" description="Redox-active" evidence="8">
    <location>
        <begin position="35"/>
        <end position="38"/>
    </location>
</feature>
<dbReference type="InterPro" id="IPR013766">
    <property type="entry name" value="Thioredoxin_domain"/>
</dbReference>
<dbReference type="Gene3D" id="3.40.30.10">
    <property type="entry name" value="Glutaredoxin"/>
    <property type="match status" value="1"/>
</dbReference>
<evidence type="ECO:0000256" key="4">
    <source>
        <dbReference type="ARBA" id="ARBA00023157"/>
    </source>
</evidence>
<dbReference type="InterPro" id="IPR005746">
    <property type="entry name" value="Thioredoxin"/>
</dbReference>
<evidence type="ECO:0000313" key="10">
    <source>
        <dbReference type="EMBL" id="SAL26982.1"/>
    </source>
</evidence>
<dbReference type="EMBL" id="FCOK02000010">
    <property type="protein sequence ID" value="SAL26982.1"/>
    <property type="molecule type" value="Genomic_DNA"/>
</dbReference>
<organism evidence="10 11">
    <name type="scientific">Caballeronia udeis</name>
    <dbReference type="NCBI Taxonomy" id="1232866"/>
    <lineage>
        <taxon>Bacteria</taxon>
        <taxon>Pseudomonadati</taxon>
        <taxon>Pseudomonadota</taxon>
        <taxon>Betaproteobacteria</taxon>
        <taxon>Burkholderiales</taxon>
        <taxon>Burkholderiaceae</taxon>
        <taxon>Caballeronia</taxon>
    </lineage>
</organism>
<dbReference type="PROSITE" id="PS51352">
    <property type="entry name" value="THIOREDOXIN_2"/>
    <property type="match status" value="1"/>
</dbReference>
<feature type="site" description="Deprotonates C-terminal active site Cys" evidence="7">
    <location>
        <position position="29"/>
    </location>
</feature>
<evidence type="ECO:0000256" key="8">
    <source>
        <dbReference type="PIRSR" id="PIRSR000077-4"/>
    </source>
</evidence>
<dbReference type="RefSeq" id="WP_062084725.1">
    <property type="nucleotide sequence ID" value="NZ_FCOK02000010.1"/>
</dbReference>
<dbReference type="OrthoDB" id="9790390at2"/>
<reference evidence="10 11" key="1">
    <citation type="submission" date="2016-01" db="EMBL/GenBank/DDBJ databases">
        <authorList>
            <person name="Oliw E.H."/>
        </authorList>
    </citation>
    <scope>NUCLEOTIDE SEQUENCE [LARGE SCALE GENOMIC DNA]</scope>
    <source>
        <strain evidence="10">LMG 27134</strain>
    </source>
</reference>
<dbReference type="PIRSF" id="PIRSF000077">
    <property type="entry name" value="Thioredoxin"/>
    <property type="match status" value="1"/>
</dbReference>
<evidence type="ECO:0000256" key="1">
    <source>
        <dbReference type="ARBA" id="ARBA00008987"/>
    </source>
</evidence>
<comment type="similarity">
    <text evidence="1 6">Belongs to the thioredoxin family.</text>
</comment>
<dbReference type="PANTHER" id="PTHR45663">
    <property type="entry name" value="GEO12009P1"/>
    <property type="match status" value="1"/>
</dbReference>
<name>A0A158G4N0_9BURK</name>
<evidence type="ECO:0000256" key="6">
    <source>
        <dbReference type="PIRNR" id="PIRNR000077"/>
    </source>
</evidence>
<feature type="active site" description="Nucleophile" evidence="7">
    <location>
        <position position="35"/>
    </location>
</feature>
<dbReference type="PROSITE" id="PS00194">
    <property type="entry name" value="THIOREDOXIN_1"/>
    <property type="match status" value="1"/>
</dbReference>
<keyword evidence="3" id="KW-0249">Electron transport</keyword>
<protein>
    <recommendedName>
        <fullName evidence="6">Thioredoxin</fullName>
    </recommendedName>
</protein>
<accession>A0A158G4N0</accession>
<dbReference type="GO" id="GO:0005737">
    <property type="term" value="C:cytoplasm"/>
    <property type="evidence" value="ECO:0007669"/>
    <property type="project" value="TreeGrafter"/>
</dbReference>
<gene>
    <name evidence="10" type="ORF">AWB69_02039</name>
</gene>
<dbReference type="CDD" id="cd02947">
    <property type="entry name" value="TRX_family"/>
    <property type="match status" value="1"/>
</dbReference>
<evidence type="ECO:0000256" key="5">
    <source>
        <dbReference type="ARBA" id="ARBA00023284"/>
    </source>
</evidence>
<dbReference type="AlphaFoldDB" id="A0A158G4N0"/>
<dbReference type="PANTHER" id="PTHR45663:SF11">
    <property type="entry name" value="GEO12009P1"/>
    <property type="match status" value="1"/>
</dbReference>
<sequence>MISTTSESRFSPPDLEALVAHSDIPVLIDCFTPGCGPCAALSPVLDELVNSTQGQLAIEKIDVATYPEIAHRFGVRGVPTLLLFKGGQLHASRTGAASRTQLLTWLSAQQAV</sequence>
<dbReference type="GO" id="GO:0015035">
    <property type="term" value="F:protein-disulfide reductase activity"/>
    <property type="evidence" value="ECO:0007669"/>
    <property type="project" value="InterPro"/>
</dbReference>
<dbReference type="Proteomes" id="UP000054683">
    <property type="component" value="Unassembled WGS sequence"/>
</dbReference>
<dbReference type="Pfam" id="PF00085">
    <property type="entry name" value="Thioredoxin"/>
    <property type="match status" value="1"/>
</dbReference>
<dbReference type="InterPro" id="IPR017937">
    <property type="entry name" value="Thioredoxin_CS"/>
</dbReference>
<dbReference type="InterPro" id="IPR036249">
    <property type="entry name" value="Thioredoxin-like_sf"/>
</dbReference>
<feature type="site" description="Contributes to redox potential value" evidence="7">
    <location>
        <position position="37"/>
    </location>
</feature>
<proteinExistence type="inferred from homology"/>
<keyword evidence="5 8" id="KW-0676">Redox-active center</keyword>
<feature type="domain" description="Thioredoxin" evidence="9">
    <location>
        <begin position="1"/>
        <end position="111"/>
    </location>
</feature>
<evidence type="ECO:0000313" key="11">
    <source>
        <dbReference type="Proteomes" id="UP000054683"/>
    </source>
</evidence>
<evidence type="ECO:0000256" key="3">
    <source>
        <dbReference type="ARBA" id="ARBA00022982"/>
    </source>
</evidence>